<feature type="domain" description="FAD dependent oxidoreductase" evidence="1">
    <location>
        <begin position="41"/>
        <end position="418"/>
    </location>
</feature>
<gene>
    <name evidence="2" type="ORF">AC579_4775</name>
</gene>
<evidence type="ECO:0000313" key="2">
    <source>
        <dbReference type="EMBL" id="KXT10681.1"/>
    </source>
</evidence>
<dbReference type="Gene3D" id="3.50.50.60">
    <property type="entry name" value="FAD/NAD(P)-binding domain"/>
    <property type="match status" value="1"/>
</dbReference>
<dbReference type="Proteomes" id="UP000073492">
    <property type="component" value="Unassembled WGS sequence"/>
</dbReference>
<organism evidence="2 3">
    <name type="scientific">Pseudocercospora musae</name>
    <dbReference type="NCBI Taxonomy" id="113226"/>
    <lineage>
        <taxon>Eukaryota</taxon>
        <taxon>Fungi</taxon>
        <taxon>Dikarya</taxon>
        <taxon>Ascomycota</taxon>
        <taxon>Pezizomycotina</taxon>
        <taxon>Dothideomycetes</taxon>
        <taxon>Dothideomycetidae</taxon>
        <taxon>Mycosphaerellales</taxon>
        <taxon>Mycosphaerellaceae</taxon>
        <taxon>Pseudocercospora</taxon>
    </lineage>
</organism>
<dbReference type="PANTHER" id="PTHR13847">
    <property type="entry name" value="SARCOSINE DEHYDROGENASE-RELATED"/>
    <property type="match status" value="1"/>
</dbReference>
<dbReference type="Gene3D" id="3.30.9.10">
    <property type="entry name" value="D-Amino Acid Oxidase, subunit A, domain 2"/>
    <property type="match status" value="1"/>
</dbReference>
<evidence type="ECO:0000313" key="3">
    <source>
        <dbReference type="Proteomes" id="UP000073492"/>
    </source>
</evidence>
<keyword evidence="3" id="KW-1185">Reference proteome</keyword>
<reference evidence="2 3" key="1">
    <citation type="submission" date="2015-07" db="EMBL/GenBank/DDBJ databases">
        <title>Comparative genomics of the Sigatoka disease complex on banana suggests a link between parallel evolutionary changes in Pseudocercospora fijiensis and Pseudocercospora eumusae and increased virulence on the banana host.</title>
        <authorList>
            <person name="Chang T.-C."/>
            <person name="Salvucci A."/>
            <person name="Crous P.W."/>
            <person name="Stergiopoulos I."/>
        </authorList>
    </citation>
    <scope>NUCLEOTIDE SEQUENCE [LARGE SCALE GENOMIC DNA]</scope>
    <source>
        <strain evidence="2 3">CBS 116634</strain>
    </source>
</reference>
<dbReference type="OrthoDB" id="429143at2759"/>
<name>A0A139I7F4_9PEZI</name>
<dbReference type="Pfam" id="PF01266">
    <property type="entry name" value="DAO"/>
    <property type="match status" value="1"/>
</dbReference>
<dbReference type="SUPFAM" id="SSF51905">
    <property type="entry name" value="FAD/NAD(P)-binding domain"/>
    <property type="match status" value="1"/>
</dbReference>
<dbReference type="GO" id="GO:0005737">
    <property type="term" value="C:cytoplasm"/>
    <property type="evidence" value="ECO:0007669"/>
    <property type="project" value="TreeGrafter"/>
</dbReference>
<dbReference type="InterPro" id="IPR036188">
    <property type="entry name" value="FAD/NAD-bd_sf"/>
</dbReference>
<sequence>MPHRTPQCQRPVAGATIPFWRTELHELDSFRSTEELPAACDIVVIGAGYAGVSTIHHLLNQHVPAPSLVLLEARQACSGASGRNGGHIKPDVYYNILKYTHKYGAEQAASFARFEARNVLAVNELVAKEKIDCDFVLTRALDVYLDDEHSNATKEAFDELAAIGVADLADIQYTQGETAEKISGVKGVRSCYSYTAGHIWSYKLVMELLSRAVKKGVNLQTHTPVTSVSESCDANGRWTVTTCRGYIKAHRVIFASNGYTAAIAPQFHEKIVPVRGVCSHIRPSDPSKSGKLSYSYSIRHSKAIYDYMIARLDGSIVFGGAKPTFWDDINQWYGNWDDSKLIEPAAEYFDGIMQRHFPGWEHSGAYTDKVWTGIMGWSSDFMPYVGAMPKKPGQYIIAGFSGHGMPLIHLSSKAMAEMVGLNKSFEETDLPPVFKPTTERLSSRKNEILGTLSKL</sequence>
<dbReference type="AlphaFoldDB" id="A0A139I7F4"/>
<dbReference type="PANTHER" id="PTHR13847:SF279">
    <property type="entry name" value="FAD DEPENDENT OXIDOREDUCTASE DOMAIN-CONTAINING PROTEIN-RELATED"/>
    <property type="match status" value="1"/>
</dbReference>
<comment type="caution">
    <text evidence="2">The sequence shown here is derived from an EMBL/GenBank/DDBJ whole genome shotgun (WGS) entry which is preliminary data.</text>
</comment>
<accession>A0A139I7F4</accession>
<dbReference type="EMBL" id="LFZO01000245">
    <property type="protein sequence ID" value="KXT10681.1"/>
    <property type="molecule type" value="Genomic_DNA"/>
</dbReference>
<protein>
    <recommendedName>
        <fullName evidence="1">FAD dependent oxidoreductase domain-containing protein</fullName>
    </recommendedName>
</protein>
<dbReference type="InterPro" id="IPR006076">
    <property type="entry name" value="FAD-dep_OxRdtase"/>
</dbReference>
<evidence type="ECO:0000259" key="1">
    <source>
        <dbReference type="Pfam" id="PF01266"/>
    </source>
</evidence>
<dbReference type="STRING" id="113226.A0A139I7F4"/>
<proteinExistence type="predicted"/>